<evidence type="ECO:0000259" key="1">
    <source>
        <dbReference type="Pfam" id="PF08765"/>
    </source>
</evidence>
<dbReference type="InterPro" id="IPR014875">
    <property type="entry name" value="Mor_transcription_activator"/>
</dbReference>
<sequence>METRRHELLEDIHAQVSSVAGEHGIEADLADQIGCAIADHLANNWGGQNFTFPKDHHYQISSRDEEIYDKFNGRNHHILAKDYNLTIRAIYKIIKRVRAKGDPNQTTLF</sequence>
<dbReference type="InterPro" id="IPR009057">
    <property type="entry name" value="Homeodomain-like_sf"/>
</dbReference>
<dbReference type="eggNOG" id="COG5566">
    <property type="taxonomic scope" value="Bacteria"/>
</dbReference>
<dbReference type="Proteomes" id="UP000009145">
    <property type="component" value="Chromosome"/>
</dbReference>
<gene>
    <name evidence="2" type="ordered locus">Q7C_803</name>
</gene>
<reference evidence="2 3" key="1">
    <citation type="journal article" date="2012" name="J. Bacteriol.">
        <title>Complete genome sequences of Methylophaga sp. strain JAM1 and Methylophaga sp. strain JAM7.</title>
        <authorList>
            <person name="Villeneuve C."/>
            <person name="Martineau C."/>
            <person name="Mauffrey F."/>
            <person name="Villemur R."/>
        </authorList>
    </citation>
    <scope>NUCLEOTIDE SEQUENCE [LARGE SCALE GENOMIC DNA]</scope>
    <source>
        <strain evidence="2 3">JAM7</strain>
    </source>
</reference>
<dbReference type="SUPFAM" id="SSF46689">
    <property type="entry name" value="Homeodomain-like"/>
    <property type="match status" value="1"/>
</dbReference>
<dbReference type="Pfam" id="PF08765">
    <property type="entry name" value="Mor"/>
    <property type="match status" value="1"/>
</dbReference>
<dbReference type="Gene3D" id="1.10.10.60">
    <property type="entry name" value="Homeodomain-like"/>
    <property type="match status" value="1"/>
</dbReference>
<feature type="domain" description="Mor transcription activator" evidence="1">
    <location>
        <begin position="4"/>
        <end position="100"/>
    </location>
</feature>
<accession>I1YGC9</accession>
<protein>
    <submittedName>
        <fullName evidence="2">Mor transcription activator-like protein</fullName>
    </submittedName>
</protein>
<organism evidence="2 3">
    <name type="scientific">Methylophaga frappieri (strain ATCC BAA-2434 / DSM 25690 / JAM7)</name>
    <dbReference type="NCBI Taxonomy" id="754477"/>
    <lineage>
        <taxon>Bacteria</taxon>
        <taxon>Pseudomonadati</taxon>
        <taxon>Pseudomonadota</taxon>
        <taxon>Gammaproteobacteria</taxon>
        <taxon>Thiotrichales</taxon>
        <taxon>Piscirickettsiaceae</taxon>
        <taxon>Methylophaga</taxon>
    </lineage>
</organism>
<keyword evidence="3" id="KW-1185">Reference proteome</keyword>
<evidence type="ECO:0000313" key="2">
    <source>
        <dbReference type="EMBL" id="AFJ01972.1"/>
    </source>
</evidence>
<proteinExistence type="predicted"/>
<dbReference type="KEGG" id="mec:Q7C_803"/>
<dbReference type="InterPro" id="IPR052411">
    <property type="entry name" value="c-mor_Regulatory_Protein"/>
</dbReference>
<dbReference type="OrthoDB" id="6387485at2"/>
<dbReference type="AlphaFoldDB" id="I1YGC9"/>
<dbReference type="PANTHER" id="PTHR37812">
    <property type="entry name" value="MU-LIKE PROPHAGE FLUMU PROTEIN C"/>
    <property type="match status" value="1"/>
</dbReference>
<dbReference type="PATRIC" id="fig|754477.3.peg.792"/>
<dbReference type="PANTHER" id="PTHR37812:SF1">
    <property type="entry name" value="MU-LIKE PROPHAGE FLUMU PROTEIN C"/>
    <property type="match status" value="1"/>
</dbReference>
<name>I1YGC9_METFJ</name>
<evidence type="ECO:0000313" key="3">
    <source>
        <dbReference type="Proteomes" id="UP000009145"/>
    </source>
</evidence>
<dbReference type="EMBL" id="CP003380">
    <property type="protein sequence ID" value="AFJ01972.1"/>
    <property type="molecule type" value="Genomic_DNA"/>
</dbReference>
<dbReference type="STRING" id="754477.Q7C_803"/>
<dbReference type="HOGENOM" id="CLU_141450_1_1_6"/>